<organism evidence="2 3">
    <name type="scientific">Anaeramoeba flamelloides</name>
    <dbReference type="NCBI Taxonomy" id="1746091"/>
    <lineage>
        <taxon>Eukaryota</taxon>
        <taxon>Metamonada</taxon>
        <taxon>Anaeramoebidae</taxon>
        <taxon>Anaeramoeba</taxon>
    </lineage>
</organism>
<evidence type="ECO:0000259" key="1">
    <source>
        <dbReference type="PROSITE" id="PS50177"/>
    </source>
</evidence>
<dbReference type="InterPro" id="IPR032710">
    <property type="entry name" value="NTF2-like_dom_sf"/>
</dbReference>
<dbReference type="Proteomes" id="UP001146793">
    <property type="component" value="Unassembled WGS sequence"/>
</dbReference>
<proteinExistence type="predicted"/>
<reference evidence="2" key="1">
    <citation type="submission" date="2022-08" db="EMBL/GenBank/DDBJ databases">
        <title>Novel sulphate-reducing endosymbionts in the free-living metamonad Anaeramoeba.</title>
        <authorList>
            <person name="Jerlstrom-Hultqvist J."/>
            <person name="Cepicka I."/>
            <person name="Gallot-Lavallee L."/>
            <person name="Salas-Leiva D."/>
            <person name="Curtis B.A."/>
            <person name="Zahonova K."/>
            <person name="Pipaliya S."/>
            <person name="Dacks J."/>
            <person name="Roger A.J."/>
        </authorList>
    </citation>
    <scope>NUCLEOTIDE SEQUENCE</scope>
    <source>
        <strain evidence="2">Busselton2</strain>
    </source>
</reference>
<dbReference type="InterPro" id="IPR002075">
    <property type="entry name" value="NTF2_dom"/>
</dbReference>
<dbReference type="Gene3D" id="3.10.450.50">
    <property type="match status" value="1"/>
</dbReference>
<feature type="domain" description="NTF2" evidence="1">
    <location>
        <begin position="12"/>
        <end position="154"/>
    </location>
</feature>
<evidence type="ECO:0000313" key="3">
    <source>
        <dbReference type="Proteomes" id="UP001146793"/>
    </source>
</evidence>
<protein>
    <recommendedName>
        <fullName evidence="1">NTF2 domain-containing protein</fullName>
    </recommendedName>
</protein>
<gene>
    <name evidence="2" type="ORF">M0812_21430</name>
</gene>
<dbReference type="SUPFAM" id="SSF54427">
    <property type="entry name" value="NTF2-like"/>
    <property type="match status" value="1"/>
</dbReference>
<dbReference type="Pfam" id="PF02136">
    <property type="entry name" value="NTF2"/>
    <property type="match status" value="1"/>
</dbReference>
<dbReference type="PROSITE" id="PS50177">
    <property type="entry name" value="NTF2_DOMAIN"/>
    <property type="match status" value="1"/>
</dbReference>
<dbReference type="InterPro" id="IPR018222">
    <property type="entry name" value="Nuclear_transport_factor_2_euk"/>
</dbReference>
<evidence type="ECO:0000313" key="2">
    <source>
        <dbReference type="EMBL" id="KAJ3432489.1"/>
    </source>
</evidence>
<accession>A0AAV7YYN3</accession>
<dbReference type="EMBL" id="JANTQA010000047">
    <property type="protein sequence ID" value="KAJ3432489.1"/>
    <property type="molecule type" value="Genomic_DNA"/>
</dbReference>
<name>A0AAV7YYN3_9EUKA</name>
<comment type="caution">
    <text evidence="2">The sequence shown here is derived from an EMBL/GenBank/DDBJ whole genome shotgun (WGS) entry which is preliminary data.</text>
</comment>
<sequence>MDKKQKKQNQIVVNNFLKAYFYVLTKSTIQHLIKFYTEESTYSCGIQGSMKLKMVKGIEDIKTSVRLESNQETYISDVMYTPIGDQGNLLVSITGAFYQKFETDEYEFGENEKLKFQNVMENKNREKTHFHRTFVLKYHSKKRNYSIFNDILRYHRKY</sequence>
<dbReference type="AlphaFoldDB" id="A0AAV7YYN3"/>